<dbReference type="GO" id="GO:0045037">
    <property type="term" value="P:protein import into chloroplast stroma"/>
    <property type="evidence" value="ECO:0007669"/>
    <property type="project" value="TreeGrafter"/>
</dbReference>
<dbReference type="GO" id="GO:0006508">
    <property type="term" value="P:proteolysis"/>
    <property type="evidence" value="ECO:0007669"/>
    <property type="project" value="UniProtKB-KW"/>
</dbReference>
<evidence type="ECO:0000256" key="15">
    <source>
        <dbReference type="ARBA" id="ARBA00023136"/>
    </source>
</evidence>
<evidence type="ECO:0000256" key="12">
    <source>
        <dbReference type="ARBA" id="ARBA00022989"/>
    </source>
</evidence>
<dbReference type="InterPro" id="IPR003593">
    <property type="entry name" value="AAA+_ATPase"/>
</dbReference>
<feature type="region of interest" description="Disordered" evidence="16">
    <location>
        <begin position="1"/>
        <end position="170"/>
    </location>
</feature>
<dbReference type="InterPro" id="IPR027417">
    <property type="entry name" value="P-loop_NTPase"/>
</dbReference>
<dbReference type="FunFam" id="3.40.50.300:FF:000195">
    <property type="entry name" value="ATP-dependent zinc metalloprotease FTSH 11"/>
    <property type="match status" value="1"/>
</dbReference>
<keyword evidence="13" id="KW-0482">Metalloprotease</keyword>
<dbReference type="AlphaFoldDB" id="C1E9L9"/>
<evidence type="ECO:0000256" key="16">
    <source>
        <dbReference type="SAM" id="MobiDB-lite"/>
    </source>
</evidence>
<dbReference type="GO" id="GO:0009507">
    <property type="term" value="C:chloroplast"/>
    <property type="evidence" value="ECO:0007669"/>
    <property type="project" value="TreeGrafter"/>
</dbReference>
<dbReference type="KEGG" id="mis:MICPUN_59768"/>
<dbReference type="GO" id="GO:0031966">
    <property type="term" value="C:mitochondrial membrane"/>
    <property type="evidence" value="ECO:0007669"/>
    <property type="project" value="UniProtKB-SubCell"/>
</dbReference>
<dbReference type="PANTHER" id="PTHR23076">
    <property type="entry name" value="METALLOPROTEASE M41 FTSH"/>
    <property type="match status" value="1"/>
</dbReference>
<keyword evidence="9" id="KW-0378">Hydrolase</keyword>
<dbReference type="OMA" id="RIVMGVE"/>
<dbReference type="GO" id="GO:0004222">
    <property type="term" value="F:metalloendopeptidase activity"/>
    <property type="evidence" value="ECO:0007669"/>
    <property type="project" value="InterPro"/>
</dbReference>
<dbReference type="SUPFAM" id="SSF52540">
    <property type="entry name" value="P-loop containing nucleoside triphosphate hydrolases"/>
    <property type="match status" value="1"/>
</dbReference>
<dbReference type="InterPro" id="IPR003959">
    <property type="entry name" value="ATPase_AAA_core"/>
</dbReference>
<evidence type="ECO:0000256" key="13">
    <source>
        <dbReference type="ARBA" id="ARBA00023049"/>
    </source>
</evidence>
<dbReference type="FunFam" id="1.20.58.760:FF:000002">
    <property type="entry name" value="ATP-dependent zinc metalloprotease FtsH"/>
    <property type="match status" value="1"/>
</dbReference>
<evidence type="ECO:0000256" key="3">
    <source>
        <dbReference type="ARBA" id="ARBA00010044"/>
    </source>
</evidence>
<keyword evidence="7" id="KW-0479">Metal-binding</keyword>
<keyword evidence="8" id="KW-0547">Nucleotide-binding</keyword>
<gene>
    <name evidence="18" type="ORF">MICPUN_59768</name>
</gene>
<evidence type="ECO:0000256" key="11">
    <source>
        <dbReference type="ARBA" id="ARBA00022840"/>
    </source>
</evidence>
<feature type="compositionally biased region" description="Polar residues" evidence="16">
    <location>
        <begin position="395"/>
        <end position="407"/>
    </location>
</feature>
<keyword evidence="12" id="KW-1133">Transmembrane helix</keyword>
<evidence type="ECO:0000256" key="10">
    <source>
        <dbReference type="ARBA" id="ARBA00022833"/>
    </source>
</evidence>
<keyword evidence="6" id="KW-0812">Transmembrane</keyword>
<dbReference type="FunFam" id="1.10.8.60:FF:000001">
    <property type="entry name" value="ATP-dependent zinc metalloprotease FtsH"/>
    <property type="match status" value="1"/>
</dbReference>
<dbReference type="GO" id="GO:0005524">
    <property type="term" value="F:ATP binding"/>
    <property type="evidence" value="ECO:0007669"/>
    <property type="project" value="UniProtKB-KW"/>
</dbReference>
<feature type="compositionally biased region" description="Acidic residues" evidence="16">
    <location>
        <begin position="111"/>
        <end position="125"/>
    </location>
</feature>
<keyword evidence="14" id="KW-0496">Mitochondrion</keyword>
<dbReference type="OrthoDB" id="1413014at2759"/>
<feature type="compositionally biased region" description="Basic and acidic residues" evidence="16">
    <location>
        <begin position="935"/>
        <end position="948"/>
    </location>
</feature>
<accession>C1E9L9</accession>
<dbReference type="SUPFAM" id="SSF140990">
    <property type="entry name" value="FtsH protease domain-like"/>
    <property type="match status" value="1"/>
</dbReference>
<evidence type="ECO:0000259" key="17">
    <source>
        <dbReference type="SMART" id="SM00382"/>
    </source>
</evidence>
<dbReference type="Gene3D" id="1.20.58.760">
    <property type="entry name" value="Peptidase M41"/>
    <property type="match status" value="1"/>
</dbReference>
<evidence type="ECO:0000256" key="9">
    <source>
        <dbReference type="ARBA" id="ARBA00022801"/>
    </source>
</evidence>
<dbReference type="Pfam" id="PF01434">
    <property type="entry name" value="Peptidase_M41"/>
    <property type="match status" value="1"/>
</dbReference>
<feature type="compositionally biased region" description="Basic and acidic residues" evidence="16">
    <location>
        <begin position="101"/>
        <end position="110"/>
    </location>
</feature>
<keyword evidence="11" id="KW-0067">ATP-binding</keyword>
<dbReference type="eggNOG" id="KOG0734">
    <property type="taxonomic scope" value="Eukaryota"/>
</dbReference>
<dbReference type="Pfam" id="PF00004">
    <property type="entry name" value="AAA"/>
    <property type="match status" value="1"/>
</dbReference>
<dbReference type="EMBL" id="CP001328">
    <property type="protein sequence ID" value="ACO65058.1"/>
    <property type="molecule type" value="Genomic_DNA"/>
</dbReference>
<keyword evidence="15" id="KW-0472">Membrane</keyword>
<dbReference type="GO" id="GO:0004176">
    <property type="term" value="F:ATP-dependent peptidase activity"/>
    <property type="evidence" value="ECO:0007669"/>
    <property type="project" value="InterPro"/>
</dbReference>
<feature type="compositionally biased region" description="Low complexity" evidence="16">
    <location>
        <begin position="17"/>
        <end position="35"/>
    </location>
</feature>
<dbReference type="GO" id="GO:0046872">
    <property type="term" value="F:metal ion binding"/>
    <property type="evidence" value="ECO:0007669"/>
    <property type="project" value="UniProtKB-KW"/>
</dbReference>
<evidence type="ECO:0000256" key="7">
    <source>
        <dbReference type="ARBA" id="ARBA00022723"/>
    </source>
</evidence>
<dbReference type="Pfam" id="PF17862">
    <property type="entry name" value="AAA_lid_3"/>
    <property type="match status" value="1"/>
</dbReference>
<comment type="similarity">
    <text evidence="4">In the N-terminal section; belongs to the AAA ATPase family.</text>
</comment>
<feature type="region of interest" description="Disordered" evidence="16">
    <location>
        <begin position="395"/>
        <end position="436"/>
    </location>
</feature>
<comment type="cofactor">
    <cofactor evidence="1">
        <name>Zn(2+)</name>
        <dbReference type="ChEBI" id="CHEBI:29105"/>
    </cofactor>
</comment>
<dbReference type="InParanoid" id="C1E9L9"/>
<dbReference type="Proteomes" id="UP000002009">
    <property type="component" value="Chromosome 7"/>
</dbReference>
<evidence type="ECO:0000256" key="8">
    <source>
        <dbReference type="ARBA" id="ARBA00022741"/>
    </source>
</evidence>
<dbReference type="InterPro" id="IPR003960">
    <property type="entry name" value="ATPase_AAA_CS"/>
</dbReference>
<name>C1E9L9_MICCC</name>
<evidence type="ECO:0000256" key="5">
    <source>
        <dbReference type="ARBA" id="ARBA00022670"/>
    </source>
</evidence>
<dbReference type="SMART" id="SM00382">
    <property type="entry name" value="AAA"/>
    <property type="match status" value="1"/>
</dbReference>
<dbReference type="CDD" id="cd19501">
    <property type="entry name" value="RecA-like_FtsH"/>
    <property type="match status" value="1"/>
</dbReference>
<evidence type="ECO:0000256" key="4">
    <source>
        <dbReference type="ARBA" id="ARBA00010550"/>
    </source>
</evidence>
<evidence type="ECO:0000256" key="6">
    <source>
        <dbReference type="ARBA" id="ARBA00022692"/>
    </source>
</evidence>
<dbReference type="PROSITE" id="PS00674">
    <property type="entry name" value="AAA"/>
    <property type="match status" value="1"/>
</dbReference>
<dbReference type="RefSeq" id="XP_002503800.1">
    <property type="nucleotide sequence ID" value="XM_002503754.1"/>
</dbReference>
<evidence type="ECO:0000256" key="1">
    <source>
        <dbReference type="ARBA" id="ARBA00001947"/>
    </source>
</evidence>
<comment type="subcellular location">
    <subcellularLocation>
        <location evidence="2">Mitochondrion membrane</location>
    </subcellularLocation>
</comment>
<evidence type="ECO:0000313" key="18">
    <source>
        <dbReference type="EMBL" id="ACO65058.1"/>
    </source>
</evidence>
<dbReference type="GO" id="GO:0016887">
    <property type="term" value="F:ATP hydrolysis activity"/>
    <property type="evidence" value="ECO:0007669"/>
    <property type="project" value="InterPro"/>
</dbReference>
<dbReference type="FunCoup" id="C1E9L9">
    <property type="interactions" value="1673"/>
</dbReference>
<dbReference type="PANTHER" id="PTHR23076:SF97">
    <property type="entry name" value="ATP-DEPENDENT ZINC METALLOPROTEASE YME1L1"/>
    <property type="match status" value="1"/>
</dbReference>
<proteinExistence type="inferred from homology"/>
<dbReference type="MEROPS" id="M41.018"/>
<keyword evidence="10" id="KW-0862">Zinc</keyword>
<sequence>MSAATVVDTLAATRGVPAPSSRRAPAARAASSPAAMFHARPGQIRRGLGSTKAPSTTGRGRRLARVRAGKDKDIEAESAAAIGDFDPLGLASESEAVDADAPARDARSENPGDEDEKTGDAEETAAPDASGSASGEETPSRNKTSSEKKNASDAEGKDSDASNAGSPNPFAKLVPKGVRDWFTSIPANAQARHVDQLYEAADASPGNFVKQDTLMRELYASKRYDDVIKRFEERDFASGPGSVVAYLNSMAKLGKLEQFDVQMPPKSQISMMSVEVMKDKNLRLSGDEAVERVMESVATAAADKSELPIFLRDLSVRSKGKPEVAKLPAGRSAAAPLHVVISDGAGGVARGAGAKAGDNGLVNFLFYCTLGLCAWGGMGAVRQYAGKVSASKGASTSLMTSSQTANRQGGLLPGDAKPSLPAAQKKESSFDPKEYNKEALSEKSVKTFNDVKGCDEAKQELQEIVEYLKNPDLFTRLGGKLPKGVLLSGPPGTGKTLLARAVAGEAGVPFFYRAGSEFEEMFVGVGSKRVRQLFSAAKKKTPCIVFIDEIDAVGTSRKAFETQSRKTLNQLLTEMDGFEQNEGIIVIAATNIPEQLDPALTRPGRFDRLIHVPNPDIGGRREILAHYLSDKPVEADVDVESLARGTSGFSGAELFNLVNMACVQAAVTGETTITSELLDWAKDRIVMGVERKSAVLTEESKRLTAYHEAGHAIVALRTPGAMPVHKATIVPRGSALGMVTQLPDKDETSITRKQLLARLDVCMGGRVAEELIFGKDEVTTGALSDLQQATRLATYMVGEVGLSSLVGPVHVDSMSKGGRRATEALVDKEVVQLLRDSHARVTKLLTKHTADLHTLSAEMLRQETLTGDEIRAVLGMEPAIKPAPPPPKHKPKIAGGDEAALKEAEASNNPGETEKDGEETIDILLPEVVEPVEAIGDKSEAKESEVPA</sequence>
<feature type="compositionally biased region" description="Basic and acidic residues" evidence="16">
    <location>
        <begin position="424"/>
        <end position="436"/>
    </location>
</feature>
<dbReference type="HAMAP" id="MF_01458">
    <property type="entry name" value="FtsH"/>
    <property type="match status" value="1"/>
</dbReference>
<dbReference type="GeneID" id="8244735"/>
<evidence type="ECO:0000256" key="14">
    <source>
        <dbReference type="ARBA" id="ARBA00023128"/>
    </source>
</evidence>
<feature type="region of interest" description="Disordered" evidence="16">
    <location>
        <begin position="929"/>
        <end position="948"/>
    </location>
</feature>
<organism evidence="18 19">
    <name type="scientific">Micromonas commoda (strain RCC299 / NOUM17 / CCMP2709)</name>
    <name type="common">Picoplanktonic green alga</name>
    <dbReference type="NCBI Taxonomy" id="296587"/>
    <lineage>
        <taxon>Eukaryota</taxon>
        <taxon>Viridiplantae</taxon>
        <taxon>Chlorophyta</taxon>
        <taxon>Mamiellophyceae</taxon>
        <taxon>Mamiellales</taxon>
        <taxon>Mamiellaceae</taxon>
        <taxon>Micromonas</taxon>
    </lineage>
</organism>
<keyword evidence="19" id="KW-1185">Reference proteome</keyword>
<feature type="compositionally biased region" description="Basic and acidic residues" evidence="16">
    <location>
        <begin position="138"/>
        <end position="160"/>
    </location>
</feature>
<dbReference type="Gene3D" id="1.10.8.60">
    <property type="match status" value="1"/>
</dbReference>
<dbReference type="InterPro" id="IPR041569">
    <property type="entry name" value="AAA_lid_3"/>
</dbReference>
<dbReference type="InterPro" id="IPR000642">
    <property type="entry name" value="Peptidase_M41"/>
</dbReference>
<dbReference type="InterPro" id="IPR037219">
    <property type="entry name" value="Peptidase_M41-like"/>
</dbReference>
<dbReference type="STRING" id="296587.C1E9L9"/>
<protein>
    <recommendedName>
        <fullName evidence="17">AAA+ ATPase domain-containing protein</fullName>
    </recommendedName>
</protein>
<evidence type="ECO:0000313" key="19">
    <source>
        <dbReference type="Proteomes" id="UP000002009"/>
    </source>
</evidence>
<dbReference type="Gene3D" id="3.40.50.300">
    <property type="entry name" value="P-loop containing nucleotide triphosphate hydrolases"/>
    <property type="match status" value="1"/>
</dbReference>
<keyword evidence="5" id="KW-0645">Protease</keyword>
<dbReference type="InterPro" id="IPR005936">
    <property type="entry name" value="FtsH"/>
</dbReference>
<feature type="domain" description="AAA+ ATPase" evidence="17">
    <location>
        <begin position="481"/>
        <end position="616"/>
    </location>
</feature>
<reference evidence="18 19" key="1">
    <citation type="journal article" date="2009" name="Science">
        <title>Green evolution and dynamic adaptations revealed by genomes of the marine picoeukaryotes Micromonas.</title>
        <authorList>
            <person name="Worden A.Z."/>
            <person name="Lee J.H."/>
            <person name="Mock T."/>
            <person name="Rouze P."/>
            <person name="Simmons M.P."/>
            <person name="Aerts A.L."/>
            <person name="Allen A.E."/>
            <person name="Cuvelier M.L."/>
            <person name="Derelle E."/>
            <person name="Everett M.V."/>
            <person name="Foulon E."/>
            <person name="Grimwood J."/>
            <person name="Gundlach H."/>
            <person name="Henrissat B."/>
            <person name="Napoli C."/>
            <person name="McDonald S.M."/>
            <person name="Parker M.S."/>
            <person name="Rombauts S."/>
            <person name="Salamov A."/>
            <person name="Von Dassow P."/>
            <person name="Badger J.H."/>
            <person name="Coutinho P.M."/>
            <person name="Demir E."/>
            <person name="Dubchak I."/>
            <person name="Gentemann C."/>
            <person name="Eikrem W."/>
            <person name="Gready J.E."/>
            <person name="John U."/>
            <person name="Lanier W."/>
            <person name="Lindquist E.A."/>
            <person name="Lucas S."/>
            <person name="Mayer K.F."/>
            <person name="Moreau H."/>
            <person name="Not F."/>
            <person name="Otillar R."/>
            <person name="Panaud O."/>
            <person name="Pangilinan J."/>
            <person name="Paulsen I."/>
            <person name="Piegu B."/>
            <person name="Poliakov A."/>
            <person name="Robbens S."/>
            <person name="Schmutz J."/>
            <person name="Toulza E."/>
            <person name="Wyss T."/>
            <person name="Zelensky A."/>
            <person name="Zhou K."/>
            <person name="Armbrust E.V."/>
            <person name="Bhattacharya D."/>
            <person name="Goodenough U.W."/>
            <person name="Van de Peer Y."/>
            <person name="Grigoriev I.V."/>
        </authorList>
    </citation>
    <scope>NUCLEOTIDE SEQUENCE [LARGE SCALE GENOMIC DNA]</scope>
    <source>
        <strain evidence="19">RCC299 / NOUM17</strain>
    </source>
</reference>
<feature type="region of interest" description="Disordered" evidence="16">
    <location>
        <begin position="878"/>
        <end position="920"/>
    </location>
</feature>
<comment type="similarity">
    <text evidence="3">In the C-terminal section; belongs to the peptidase M41 family.</text>
</comment>
<evidence type="ECO:0000256" key="2">
    <source>
        <dbReference type="ARBA" id="ARBA00004325"/>
    </source>
</evidence>